<accession>A0A4R9FZV3</accession>
<gene>
    <name evidence="1" type="ORF">EHO59_10920</name>
</gene>
<protein>
    <submittedName>
        <fullName evidence="1">Uncharacterized protein</fullName>
    </submittedName>
</protein>
<evidence type="ECO:0000313" key="1">
    <source>
        <dbReference type="EMBL" id="TGK04020.1"/>
    </source>
</evidence>
<dbReference type="OrthoDB" id="2987733at2"/>
<organism evidence="1 2">
    <name type="scientific">Leptospira semungkisensis</name>
    <dbReference type="NCBI Taxonomy" id="2484985"/>
    <lineage>
        <taxon>Bacteria</taxon>
        <taxon>Pseudomonadati</taxon>
        <taxon>Spirochaetota</taxon>
        <taxon>Spirochaetia</taxon>
        <taxon>Leptospirales</taxon>
        <taxon>Leptospiraceae</taxon>
        <taxon>Leptospira</taxon>
    </lineage>
</organism>
<dbReference type="Proteomes" id="UP000297453">
    <property type="component" value="Unassembled WGS sequence"/>
</dbReference>
<dbReference type="AlphaFoldDB" id="A0A4R9FZV3"/>
<dbReference type="EMBL" id="RQEP01000012">
    <property type="protein sequence ID" value="TGK04020.1"/>
    <property type="molecule type" value="Genomic_DNA"/>
</dbReference>
<comment type="caution">
    <text evidence="1">The sequence shown here is derived from an EMBL/GenBank/DDBJ whole genome shotgun (WGS) entry which is preliminary data.</text>
</comment>
<evidence type="ECO:0000313" key="2">
    <source>
        <dbReference type="Proteomes" id="UP000297453"/>
    </source>
</evidence>
<keyword evidence="2" id="KW-1185">Reference proteome</keyword>
<sequence>MKHFKASITPEDIRWYYDEKSKMPCHDAILRPIVESAIKIIVYGIDVSSELYQLASPILIKSKGKFEIDLSKEVIDGFEYLWNAHSWKRGSILIVLPNNFNFESILEKCHSIGIFTNPNTGNSISAIKSAKKEVENDNISVLLPASNGIEWMQVYYDEEVKRII</sequence>
<name>A0A4R9FZV3_9LEPT</name>
<proteinExistence type="predicted"/>
<reference evidence="1" key="1">
    <citation type="journal article" date="2019" name="PLoS Negl. Trop. Dis.">
        <title>Revisiting the worldwide diversity of Leptospira species in the environment.</title>
        <authorList>
            <person name="Vincent A.T."/>
            <person name="Schiettekatte O."/>
            <person name="Bourhy P."/>
            <person name="Veyrier F.J."/>
            <person name="Picardeau M."/>
        </authorList>
    </citation>
    <scope>NUCLEOTIDE SEQUENCE [LARGE SCALE GENOMIC DNA]</scope>
    <source>
        <strain evidence="1">SSS9</strain>
    </source>
</reference>
<dbReference type="RefSeq" id="WP_135587877.1">
    <property type="nucleotide sequence ID" value="NZ_RQEP01000012.1"/>
</dbReference>